<dbReference type="GO" id="GO:0015297">
    <property type="term" value="F:antiporter activity"/>
    <property type="evidence" value="ECO:0007669"/>
    <property type="project" value="InterPro"/>
</dbReference>
<feature type="transmembrane region" description="Helical" evidence="7">
    <location>
        <begin position="130"/>
        <end position="152"/>
    </location>
</feature>
<dbReference type="InterPro" id="IPR044644">
    <property type="entry name" value="DinF-like"/>
</dbReference>
<organism evidence="8 9">
    <name type="scientific">Marinicauda pacifica</name>
    <dbReference type="NCBI Taxonomy" id="1133559"/>
    <lineage>
        <taxon>Bacteria</taxon>
        <taxon>Pseudomonadati</taxon>
        <taxon>Pseudomonadota</taxon>
        <taxon>Alphaproteobacteria</taxon>
        <taxon>Maricaulales</taxon>
        <taxon>Maricaulaceae</taxon>
        <taxon>Marinicauda</taxon>
    </lineage>
</organism>
<feature type="transmembrane region" description="Helical" evidence="7">
    <location>
        <begin position="266"/>
        <end position="287"/>
    </location>
</feature>
<name>A0A4S2HE76_9PROT</name>
<evidence type="ECO:0000256" key="6">
    <source>
        <dbReference type="ARBA" id="ARBA00023136"/>
    </source>
</evidence>
<feature type="transmembrane region" description="Helical" evidence="7">
    <location>
        <begin position="12"/>
        <end position="33"/>
    </location>
</feature>
<feature type="transmembrane region" description="Helical" evidence="7">
    <location>
        <begin position="45"/>
        <end position="67"/>
    </location>
</feature>
<feature type="transmembrane region" description="Helical" evidence="7">
    <location>
        <begin position="187"/>
        <end position="213"/>
    </location>
</feature>
<gene>
    <name evidence="8" type="ORF">E5162_02055</name>
</gene>
<dbReference type="Proteomes" id="UP000305451">
    <property type="component" value="Unassembled WGS sequence"/>
</dbReference>
<evidence type="ECO:0000256" key="3">
    <source>
        <dbReference type="ARBA" id="ARBA00022448"/>
    </source>
</evidence>
<accession>A0A4S2HE76</accession>
<dbReference type="NCBIfam" id="TIGR00797">
    <property type="entry name" value="matE"/>
    <property type="match status" value="1"/>
</dbReference>
<feature type="transmembrane region" description="Helical" evidence="7">
    <location>
        <begin position="410"/>
        <end position="431"/>
    </location>
</feature>
<dbReference type="EMBL" id="SRXV01000001">
    <property type="protein sequence ID" value="TGY94088.1"/>
    <property type="molecule type" value="Genomic_DNA"/>
</dbReference>
<evidence type="ECO:0000256" key="2">
    <source>
        <dbReference type="ARBA" id="ARBA00010199"/>
    </source>
</evidence>
<dbReference type="GO" id="GO:0005886">
    <property type="term" value="C:plasma membrane"/>
    <property type="evidence" value="ECO:0007669"/>
    <property type="project" value="TreeGrafter"/>
</dbReference>
<dbReference type="PANTHER" id="PTHR43298:SF2">
    <property type="entry name" value="FMN_FAD EXPORTER YEEO-RELATED"/>
    <property type="match status" value="1"/>
</dbReference>
<evidence type="ECO:0000256" key="1">
    <source>
        <dbReference type="ARBA" id="ARBA00004141"/>
    </source>
</evidence>
<evidence type="ECO:0000256" key="4">
    <source>
        <dbReference type="ARBA" id="ARBA00022692"/>
    </source>
</evidence>
<keyword evidence="4 7" id="KW-0812">Transmembrane</keyword>
<dbReference type="Pfam" id="PF01554">
    <property type="entry name" value="MatE"/>
    <property type="match status" value="2"/>
</dbReference>
<dbReference type="OrthoDB" id="9789527at2"/>
<proteinExistence type="inferred from homology"/>
<feature type="transmembrane region" description="Helical" evidence="7">
    <location>
        <begin position="88"/>
        <end position="110"/>
    </location>
</feature>
<evidence type="ECO:0000256" key="5">
    <source>
        <dbReference type="ARBA" id="ARBA00022989"/>
    </source>
</evidence>
<feature type="transmembrane region" description="Helical" evidence="7">
    <location>
        <begin position="159"/>
        <end position="181"/>
    </location>
</feature>
<comment type="caution">
    <text evidence="8">The sequence shown here is derived from an EMBL/GenBank/DDBJ whole genome shotgun (WGS) entry which is preliminary data.</text>
</comment>
<reference evidence="8 9" key="1">
    <citation type="journal article" date="2013" name="Int. J. Syst. Evol. Microbiol.">
        <title>Marinicauda pacifica gen. nov., sp. nov., a prosthecate alphaproteobacterium of the family Hyphomonadaceae isolated from deep seawater.</title>
        <authorList>
            <person name="Zhang X.Y."/>
            <person name="Li G.W."/>
            <person name="Wang C.S."/>
            <person name="Zhang Y.J."/>
            <person name="Xu X.W."/>
            <person name="Li H."/>
            <person name="Liu A."/>
            <person name="Liu C."/>
            <person name="Xie B.B."/>
            <person name="Qin Q.L."/>
            <person name="Xu Z."/>
            <person name="Chen X.L."/>
            <person name="Zhou B.C."/>
            <person name="Zhang Y.Z."/>
        </authorList>
    </citation>
    <scope>NUCLEOTIDE SEQUENCE [LARGE SCALE GENOMIC DNA]</scope>
    <source>
        <strain evidence="8 9">P-1 km-3</strain>
    </source>
</reference>
<protein>
    <submittedName>
        <fullName evidence="8">MATE family efflux transporter</fullName>
    </submittedName>
</protein>
<dbReference type="AlphaFoldDB" id="A0A4S2HE76"/>
<sequence length="437" mass="46148">MSAAPLTRQSVLAQAVPIMAANIATPLVGLVDVVVVGRTGDTSDIAAIALGTLIFNALFWSLGFLRMGSTALTAQAEGAGDESELRATLVRAGGLGLAFGLAFIVFQLPLRELGLWVFSGGEAVEGGAGRYFSARIWGAPAALAGYAVYGWLIGLSRTGLALTLQIVLNLTNAGLSVLFVFGFDWGLAGVGAASALAQWVHLAAAGAIVMVVLKPRPAARLTHLFAAAPLRRLLSVNRDIFLRTVALIAGFYWFNEASLREGEAVLAGNAILLQFISLSAFFLDAFAHVTEAVVGKAAGRKDWTGLMHALRLTSEQALAFAIALSLILWVFGGTFVDLLTTDPQAREMARRFLPFCALVPVAGVASWQLDGLMIGTTQGPLMRNAMIASLLIYVALDFALRPALGGTGLWLAFLAYYVARAVTLLAGWPGLRRQFAT</sequence>
<feature type="transmembrane region" description="Helical" evidence="7">
    <location>
        <begin position="352"/>
        <end position="373"/>
    </location>
</feature>
<evidence type="ECO:0000313" key="9">
    <source>
        <dbReference type="Proteomes" id="UP000305451"/>
    </source>
</evidence>
<dbReference type="GO" id="GO:0042910">
    <property type="term" value="F:xenobiotic transmembrane transporter activity"/>
    <property type="evidence" value="ECO:0007669"/>
    <property type="project" value="InterPro"/>
</dbReference>
<keyword evidence="9" id="KW-1185">Reference proteome</keyword>
<keyword evidence="6 7" id="KW-0472">Membrane</keyword>
<feature type="transmembrane region" description="Helical" evidence="7">
    <location>
        <begin position="317"/>
        <end position="340"/>
    </location>
</feature>
<dbReference type="PANTHER" id="PTHR43298">
    <property type="entry name" value="MULTIDRUG RESISTANCE PROTEIN NORM-RELATED"/>
    <property type="match status" value="1"/>
</dbReference>
<keyword evidence="5 7" id="KW-1133">Transmembrane helix</keyword>
<dbReference type="CDD" id="cd13136">
    <property type="entry name" value="MATE_DinF_like"/>
    <property type="match status" value="1"/>
</dbReference>
<keyword evidence="3" id="KW-0813">Transport</keyword>
<evidence type="ECO:0000256" key="7">
    <source>
        <dbReference type="SAM" id="Phobius"/>
    </source>
</evidence>
<dbReference type="InterPro" id="IPR002528">
    <property type="entry name" value="MATE_fam"/>
</dbReference>
<evidence type="ECO:0000313" key="8">
    <source>
        <dbReference type="EMBL" id="TGY94088.1"/>
    </source>
</evidence>
<comment type="similarity">
    <text evidence="2">Belongs to the multi antimicrobial extrusion (MATE) (TC 2.A.66.1) family.</text>
</comment>
<dbReference type="InterPro" id="IPR050222">
    <property type="entry name" value="MATE_MdtK"/>
</dbReference>
<dbReference type="RefSeq" id="WP_135943283.1">
    <property type="nucleotide sequence ID" value="NZ_BMEI01000001.1"/>
</dbReference>
<comment type="subcellular location">
    <subcellularLocation>
        <location evidence="1">Membrane</location>
        <topology evidence="1">Multi-pass membrane protein</topology>
    </subcellularLocation>
</comment>